<dbReference type="PANTHER" id="PTHR43861">
    <property type="entry name" value="TRANS-ACONITATE 2-METHYLTRANSFERASE-RELATED"/>
    <property type="match status" value="1"/>
</dbReference>
<feature type="domain" description="Methyltransferase type 11" evidence="3">
    <location>
        <begin position="58"/>
        <end position="149"/>
    </location>
</feature>
<feature type="region of interest" description="Disordered" evidence="2">
    <location>
        <begin position="1"/>
        <end position="26"/>
    </location>
</feature>
<protein>
    <submittedName>
        <fullName evidence="4">Methyltransferase domain-containing protein</fullName>
    </submittedName>
</protein>
<organism evidence="4 5">
    <name type="scientific">Nocardiopsis suaedae</name>
    <dbReference type="NCBI Taxonomy" id="3018444"/>
    <lineage>
        <taxon>Bacteria</taxon>
        <taxon>Bacillati</taxon>
        <taxon>Actinomycetota</taxon>
        <taxon>Actinomycetes</taxon>
        <taxon>Streptosporangiales</taxon>
        <taxon>Nocardiopsidaceae</taxon>
        <taxon>Nocardiopsis</taxon>
    </lineage>
</organism>
<dbReference type="PANTHER" id="PTHR43861:SF3">
    <property type="entry name" value="PUTATIVE (AFU_ORTHOLOGUE AFUA_2G14390)-RELATED"/>
    <property type="match status" value="1"/>
</dbReference>
<feature type="compositionally biased region" description="Basic and acidic residues" evidence="2">
    <location>
        <begin position="15"/>
        <end position="26"/>
    </location>
</feature>
<keyword evidence="5" id="KW-1185">Reference proteome</keyword>
<comment type="caution">
    <text evidence="4">The sequence shown here is derived from an EMBL/GenBank/DDBJ whole genome shotgun (WGS) entry which is preliminary data.</text>
</comment>
<proteinExistence type="predicted"/>
<dbReference type="Gene3D" id="3.40.50.150">
    <property type="entry name" value="Vaccinia Virus protein VP39"/>
    <property type="match status" value="1"/>
</dbReference>
<dbReference type="EMBL" id="JAQFWP010000013">
    <property type="protein sequence ID" value="MDA2804791.1"/>
    <property type="molecule type" value="Genomic_DNA"/>
</dbReference>
<dbReference type="InterPro" id="IPR013216">
    <property type="entry name" value="Methyltransf_11"/>
</dbReference>
<gene>
    <name evidence="4" type="ORF">O4U47_09730</name>
</gene>
<dbReference type="GO" id="GO:0008168">
    <property type="term" value="F:methyltransferase activity"/>
    <property type="evidence" value="ECO:0007669"/>
    <property type="project" value="UniProtKB-KW"/>
</dbReference>
<keyword evidence="1" id="KW-0808">Transferase</keyword>
<accession>A0ABT4TJD8</accession>
<name>A0ABT4TJD8_9ACTN</name>
<keyword evidence="4" id="KW-0489">Methyltransferase</keyword>
<dbReference type="Proteomes" id="UP001165685">
    <property type="component" value="Unassembled WGS sequence"/>
</dbReference>
<dbReference type="CDD" id="cd02440">
    <property type="entry name" value="AdoMet_MTases"/>
    <property type="match status" value="1"/>
</dbReference>
<dbReference type="InterPro" id="IPR029063">
    <property type="entry name" value="SAM-dependent_MTases_sf"/>
</dbReference>
<dbReference type="Pfam" id="PF08241">
    <property type="entry name" value="Methyltransf_11"/>
    <property type="match status" value="1"/>
</dbReference>
<dbReference type="RefSeq" id="WP_270677381.1">
    <property type="nucleotide sequence ID" value="NZ_JAQFWP010000013.1"/>
</dbReference>
<evidence type="ECO:0000313" key="5">
    <source>
        <dbReference type="Proteomes" id="UP001165685"/>
    </source>
</evidence>
<dbReference type="SUPFAM" id="SSF53335">
    <property type="entry name" value="S-adenosyl-L-methionine-dependent methyltransferases"/>
    <property type="match status" value="1"/>
</dbReference>
<dbReference type="GO" id="GO:0032259">
    <property type="term" value="P:methylation"/>
    <property type="evidence" value="ECO:0007669"/>
    <property type="project" value="UniProtKB-KW"/>
</dbReference>
<evidence type="ECO:0000259" key="3">
    <source>
        <dbReference type="Pfam" id="PF08241"/>
    </source>
</evidence>
<reference evidence="4" key="1">
    <citation type="submission" date="2023-01" db="EMBL/GenBank/DDBJ databases">
        <title>Draft genome sequence of Nocardiopsis sp. LSu2-4 isolated from halophytes.</title>
        <authorList>
            <person name="Duangmal K."/>
            <person name="Chantavorakit T."/>
        </authorList>
    </citation>
    <scope>NUCLEOTIDE SEQUENCE</scope>
    <source>
        <strain evidence="4">LSu2-4</strain>
    </source>
</reference>
<evidence type="ECO:0000256" key="1">
    <source>
        <dbReference type="ARBA" id="ARBA00022679"/>
    </source>
</evidence>
<evidence type="ECO:0000313" key="4">
    <source>
        <dbReference type="EMBL" id="MDA2804791.1"/>
    </source>
</evidence>
<evidence type="ECO:0000256" key="2">
    <source>
        <dbReference type="SAM" id="MobiDB-lite"/>
    </source>
</evidence>
<sequence length="283" mass="30466">MTQERADAAEGAAPEAERTEPRTDPEKVRLEWIASLTDPATFRYLEQIGVGQGWNCAEVGAGAGSVARWLSNRVGQFGTVVALDTETAYMEGVSAPNLEIRRQDITRTPLEKGAYDLVHTKILLMHLEERERVLGEFVAALKPGGYLLVEEADIRSIQRTDPPSPLLTRAASALETFFYFGGADPGYGMKLIPAVRRTGLKVLGTDCQLTAVQAGTPAVRTVSMSLAKLAPMIVKAGLMGRQEVDAALELLEKPSDTVVYTPVTVAVWGRAEPGEGPRDGTGT</sequence>